<gene>
    <name evidence="1" type="ORF">IAA73_04880</name>
</gene>
<comment type="caution">
    <text evidence="1">The sequence shown here is derived from an EMBL/GenBank/DDBJ whole genome shotgun (WGS) entry which is preliminary data.</text>
</comment>
<dbReference type="EMBL" id="JADIMG010000049">
    <property type="protein sequence ID" value="MBO8459652.1"/>
    <property type="molecule type" value="Genomic_DNA"/>
</dbReference>
<reference evidence="1" key="1">
    <citation type="submission" date="2020-10" db="EMBL/GenBank/DDBJ databases">
        <authorList>
            <person name="Gilroy R."/>
        </authorList>
    </citation>
    <scope>NUCLEOTIDE SEQUENCE</scope>
    <source>
        <strain evidence="1">G3-3990</strain>
    </source>
</reference>
<proteinExistence type="predicted"/>
<organism evidence="1 2">
    <name type="scientific">Candidatus Gallipaludibacter merdavium</name>
    <dbReference type="NCBI Taxonomy" id="2840839"/>
    <lineage>
        <taxon>Bacteria</taxon>
        <taxon>Pseudomonadati</taxon>
        <taxon>Bacteroidota</taxon>
        <taxon>Bacteroidia</taxon>
        <taxon>Bacteroidales</taxon>
        <taxon>Candidatus Gallipaludibacter</taxon>
    </lineage>
</organism>
<accession>A0A9D9HSZ4</accession>
<evidence type="ECO:0000313" key="1">
    <source>
        <dbReference type="EMBL" id="MBO8459652.1"/>
    </source>
</evidence>
<dbReference type="Gene3D" id="2.60.40.3620">
    <property type="match status" value="3"/>
</dbReference>
<dbReference type="Proteomes" id="UP000823641">
    <property type="component" value="Unassembled WGS sequence"/>
</dbReference>
<dbReference type="AlphaFoldDB" id="A0A9D9HSZ4"/>
<name>A0A9D9HSZ4_9BACT</name>
<dbReference type="GO" id="GO:2001070">
    <property type="term" value="F:starch binding"/>
    <property type="evidence" value="ECO:0007669"/>
    <property type="project" value="InterPro"/>
</dbReference>
<sequence length="450" mass="49804">MRNKLFILTLAIITCISVVLADNYPARMYLIGDGAPQNNWDLTAITSMVTTSPGVYTWTGELKDGRMKFIPYPSYEPSYGPTAADTIETGKSELAQNIVAGESYDMELRVDNTMPDKSCNITAGRYKLTLDITGDTPRLTVEDGTALADNPTAPIANPGYLYPIGDATEAGWDLNKTAPIAETEFNSGIYTTLIKLKSGELKFLLRNAYERMYGATIADQPVNEMGEYTVAYSDGTPDNKFRINYPSTVNYKLTINLNTNTMTIYPEKIYIIGPAMTGIENDWNFFEDKTMHSTETDGVYSWTGELYNGQMKFFTSNDFGSIAYGATTADVPLAEGTLDIKRIAGSDDDYKFLVNAGTYTLTLNLSNSKLDVTSNATATNFTETNGLNWYIYDNYITCDGATHMELYDLNGAKIASSNNHEININNLPGSIYILAIYNGDIREMHKIVVR</sequence>
<dbReference type="GO" id="GO:0019867">
    <property type="term" value="C:outer membrane"/>
    <property type="evidence" value="ECO:0007669"/>
    <property type="project" value="InterPro"/>
</dbReference>
<evidence type="ECO:0000313" key="2">
    <source>
        <dbReference type="Proteomes" id="UP000823641"/>
    </source>
</evidence>
<reference evidence="1" key="2">
    <citation type="journal article" date="2021" name="PeerJ">
        <title>Extensive microbial diversity within the chicken gut microbiome revealed by metagenomics and culture.</title>
        <authorList>
            <person name="Gilroy R."/>
            <person name="Ravi A."/>
            <person name="Getino M."/>
            <person name="Pursley I."/>
            <person name="Horton D.L."/>
            <person name="Alikhan N.F."/>
            <person name="Baker D."/>
            <person name="Gharbi K."/>
            <person name="Hall N."/>
            <person name="Watson M."/>
            <person name="Adriaenssens E.M."/>
            <person name="Foster-Nyarko E."/>
            <person name="Jarju S."/>
            <person name="Secka A."/>
            <person name="Antonio M."/>
            <person name="Oren A."/>
            <person name="Chaudhuri R.R."/>
            <person name="La Ragione R."/>
            <person name="Hildebrand F."/>
            <person name="Pallen M.J."/>
        </authorList>
    </citation>
    <scope>NUCLEOTIDE SEQUENCE</scope>
    <source>
        <strain evidence="1">G3-3990</strain>
    </source>
</reference>
<protein>
    <submittedName>
        <fullName evidence="1">SusF/SusE family outer membrane protein</fullName>
    </submittedName>
</protein>